<comment type="similarity">
    <text evidence="1">Belongs to the histone H2B family.</text>
</comment>
<dbReference type="Pfam" id="PF00125">
    <property type="entry name" value="Histone"/>
    <property type="match status" value="1"/>
</dbReference>
<feature type="domain" description="Core Histone H2A/H2B/H3" evidence="2">
    <location>
        <begin position="57"/>
        <end position="106"/>
    </location>
</feature>
<dbReference type="InterPro" id="IPR009072">
    <property type="entry name" value="Histone-fold"/>
</dbReference>
<gene>
    <name evidence="4" type="primary">LOC136083451</name>
</gene>
<dbReference type="SMART" id="SM00427">
    <property type="entry name" value="H2B"/>
    <property type="match status" value="1"/>
</dbReference>
<dbReference type="CDD" id="cd22910">
    <property type="entry name" value="HFD_H2B"/>
    <property type="match status" value="1"/>
</dbReference>
<dbReference type="SUPFAM" id="SSF47113">
    <property type="entry name" value="Histone-fold"/>
    <property type="match status" value="1"/>
</dbReference>
<reference evidence="4" key="1">
    <citation type="submission" date="2025-08" db="UniProtKB">
        <authorList>
            <consortium name="RefSeq"/>
        </authorList>
    </citation>
    <scope>IDENTIFICATION</scope>
</reference>
<dbReference type="InterPro" id="IPR000558">
    <property type="entry name" value="Histone_H2B"/>
</dbReference>
<evidence type="ECO:0000259" key="2">
    <source>
        <dbReference type="Pfam" id="PF00125"/>
    </source>
</evidence>
<dbReference type="InterPro" id="IPR007125">
    <property type="entry name" value="H2A/H2B/H3"/>
</dbReference>
<organism evidence="3 4">
    <name type="scientific">Hydra vulgaris</name>
    <name type="common">Hydra</name>
    <name type="synonym">Hydra attenuata</name>
    <dbReference type="NCBI Taxonomy" id="6087"/>
    <lineage>
        <taxon>Eukaryota</taxon>
        <taxon>Metazoa</taxon>
        <taxon>Cnidaria</taxon>
        <taxon>Hydrozoa</taxon>
        <taxon>Hydroidolina</taxon>
        <taxon>Anthoathecata</taxon>
        <taxon>Aplanulata</taxon>
        <taxon>Hydridae</taxon>
        <taxon>Hydra</taxon>
    </lineage>
</organism>
<evidence type="ECO:0000256" key="1">
    <source>
        <dbReference type="ARBA" id="ARBA00006846"/>
    </source>
</evidence>
<accession>A0ABM4CB75</accession>
<dbReference type="RefSeq" id="XP_065658923.1">
    <property type="nucleotide sequence ID" value="XM_065802851.1"/>
</dbReference>
<proteinExistence type="inferred from homology"/>
<evidence type="ECO:0000313" key="3">
    <source>
        <dbReference type="Proteomes" id="UP001652625"/>
    </source>
</evidence>
<evidence type="ECO:0000313" key="4">
    <source>
        <dbReference type="RefSeq" id="XP_065658923.1"/>
    </source>
</evidence>
<dbReference type="GeneID" id="136083451"/>
<dbReference type="PRINTS" id="PR00621">
    <property type="entry name" value="HISTONEH2B"/>
</dbReference>
<name>A0ABM4CB75_HYDVU</name>
<sequence>MSKMLKVANPKVAKKMEIQASKKENKVPFPAGEMTQKNEARVLCCLHIQCIKASYPDVGVSSKAMTIIKSFVNDIFERISSEASRLSIQNKKSTILSRKIQTAVRLLLPGEIAKHAVSEGTKSVTKYTSAK</sequence>
<dbReference type="Proteomes" id="UP001652625">
    <property type="component" value="Chromosome 08"/>
</dbReference>
<dbReference type="PANTHER" id="PTHR23428">
    <property type="entry name" value="HISTONE H2B"/>
    <property type="match status" value="1"/>
</dbReference>
<dbReference type="Gene3D" id="1.10.20.10">
    <property type="entry name" value="Histone, subunit A"/>
    <property type="match status" value="1"/>
</dbReference>
<keyword evidence="3" id="KW-1185">Reference proteome</keyword>
<protein>
    <submittedName>
        <fullName evidence="4">Late histone H2B.L4-like</fullName>
    </submittedName>
</protein>